<dbReference type="PRINTS" id="PR00112">
    <property type="entry name" value="ACYLPHPHTASE"/>
</dbReference>
<feature type="region of interest" description="Disordered" evidence="8">
    <location>
        <begin position="762"/>
        <end position="784"/>
    </location>
</feature>
<dbReference type="Proteomes" id="UP001527925">
    <property type="component" value="Unassembled WGS sequence"/>
</dbReference>
<feature type="coiled-coil region" evidence="7">
    <location>
        <begin position="534"/>
        <end position="572"/>
    </location>
</feature>
<feature type="compositionally biased region" description="Gly residues" evidence="8">
    <location>
        <begin position="68"/>
        <end position="87"/>
    </location>
</feature>
<keyword evidence="7" id="KW-0175">Coiled coil</keyword>
<evidence type="ECO:0000256" key="4">
    <source>
        <dbReference type="ARBA" id="ARBA00047645"/>
    </source>
</evidence>
<feature type="compositionally biased region" description="Polar residues" evidence="8">
    <location>
        <begin position="33"/>
        <end position="45"/>
    </location>
</feature>
<evidence type="ECO:0000313" key="10">
    <source>
        <dbReference type="EMBL" id="KAL2916050.1"/>
    </source>
</evidence>
<proteinExistence type="inferred from homology"/>
<keyword evidence="3 5" id="KW-0378">Hydrolase</keyword>
<sequence length="1117" mass="121500">MTFRFQRRTPLPAAPALTAAAPTPAPTPHAVSTPVSHGSRASLSLRSPLGDTAGPETPAPLAAPRGGQTQGGTVGSAPAGGGGGEGGSDTPLHRAFKPRASSRAIFASRLSSESHDAPRAQAEKPPDVRANTTDTLPSGQSRFRLSVRAQPASDKASADPGSGRDAEPDAPSSHKYQDSIDRTQSPPLTLTPPPPLADEQTPALERQSAPENPFAPSAVKTVDYAFAKPSPLTRGLISLATSKPSLTLQPSALDGAHQSRVASTPPKSDVDLIAAASARLGHQRAELERQLAAVKAERDEALKTAAEQARQIHALEVDASVVCAAAEAQRDAIATLEERIDAIKRTVKIFQSAVRRLEEQCRAATDKTNELETRLKAETALLQEASSRRDSLAAEVAELRGSHGVALESLLAKLQQASDQGSTLASELSQIREQMSADGKQRAEVHAQLQKGVEEAQNRLREAESRITVLSAEKAALGERISAQDAAAESARATSAAELAAALASADDWMGRAKKADEDCQRLRATVEQMHASALQSQRELSEARATLSDLESRLENRIQLLGIELERAHEEVEIQRKKQLEDNKQSSARISLIERERDDAIGIAKELETKLRTASLQHLSASEESDRVISQMRERHSSELQERIGCITKMREMLADAEKRHSDAVSQLDACERRIEQQSRQNHEQTQRLEAERDALSKKCEDQMRELADLESRMQARESALMAGHRQNDKQAQQDLTKYKMLVDKSAQQIEELNAQISKLERERNERNEQHTRDIEHKTAQWSSIAKHKEMEYQNALRQRDNQMSALKKQIQDLEFRVKQHQQQHQQQPLRQADSAPQQRRPSSRQHLPSSSSGVPAHAALREIEMTKSVGDAEADIGADADEIIRQLDLESLMHDLESETNNGATPVCPPPRVSEKRKASSRLGPSDSDFIDADMAPSAGKRLRTKHAAGTGNTKTSTSKPQSHDRAQSHSPKQESPDGRHTMPMPQPKRASRPARSSRNVSIVHETTTTVHKKVISSSSLANRGGKTAAADAGSVFFRKHAQKQAQALGLVGFVRNTPDGTVVGTAQGPLSSIAAFKAWVSTKGSPKSAISRCDFTHEATIDSLAFGTFDIQRD</sequence>
<comment type="similarity">
    <text evidence="1 6">Belongs to the acylphosphatase family.</text>
</comment>
<organism evidence="10 11">
    <name type="scientific">Polyrhizophydium stewartii</name>
    <dbReference type="NCBI Taxonomy" id="2732419"/>
    <lineage>
        <taxon>Eukaryota</taxon>
        <taxon>Fungi</taxon>
        <taxon>Fungi incertae sedis</taxon>
        <taxon>Chytridiomycota</taxon>
        <taxon>Chytridiomycota incertae sedis</taxon>
        <taxon>Chytridiomycetes</taxon>
        <taxon>Rhizophydiales</taxon>
        <taxon>Rhizophydiales incertae sedis</taxon>
        <taxon>Polyrhizophydium</taxon>
    </lineage>
</organism>
<feature type="region of interest" description="Disordered" evidence="8">
    <location>
        <begin position="818"/>
        <end position="857"/>
    </location>
</feature>
<evidence type="ECO:0000256" key="7">
    <source>
        <dbReference type="SAM" id="Coils"/>
    </source>
</evidence>
<dbReference type="Gene3D" id="3.30.70.100">
    <property type="match status" value="1"/>
</dbReference>
<feature type="region of interest" description="Disordered" evidence="8">
    <location>
        <begin position="900"/>
        <end position="1005"/>
    </location>
</feature>
<dbReference type="PANTHER" id="PTHR10029:SF3">
    <property type="entry name" value="ACYLPHOSPHATASE-RELATED"/>
    <property type="match status" value="1"/>
</dbReference>
<feature type="compositionally biased region" description="Low complexity" evidence="8">
    <location>
        <begin position="9"/>
        <end position="22"/>
    </location>
</feature>
<dbReference type="InterPro" id="IPR020456">
    <property type="entry name" value="Acylphosphatase"/>
</dbReference>
<feature type="coiled-coil region" evidence="7">
    <location>
        <begin position="446"/>
        <end position="480"/>
    </location>
</feature>
<name>A0ABR4N950_9FUNG</name>
<evidence type="ECO:0000259" key="9">
    <source>
        <dbReference type="PROSITE" id="PS51160"/>
    </source>
</evidence>
<feature type="compositionally biased region" description="Polar residues" evidence="8">
    <location>
        <begin position="953"/>
        <end position="963"/>
    </location>
</feature>
<protein>
    <recommendedName>
        <fullName evidence="2 5">acylphosphatase</fullName>
        <ecNumber evidence="2 5">3.6.1.7</ecNumber>
    </recommendedName>
</protein>
<keyword evidence="11" id="KW-1185">Reference proteome</keyword>
<feature type="compositionally biased region" description="Low complexity" evidence="8">
    <location>
        <begin position="836"/>
        <end position="854"/>
    </location>
</feature>
<feature type="active site" evidence="5">
    <location>
        <position position="1059"/>
    </location>
</feature>
<dbReference type="PANTHER" id="PTHR10029">
    <property type="entry name" value="ACYLPHOSPHATASE"/>
    <property type="match status" value="1"/>
</dbReference>
<dbReference type="InterPro" id="IPR036046">
    <property type="entry name" value="Acylphosphatase-like_dom_sf"/>
</dbReference>
<feature type="coiled-coil region" evidence="7">
    <location>
        <begin position="277"/>
        <end position="402"/>
    </location>
</feature>
<feature type="active site" evidence="5">
    <location>
        <position position="1041"/>
    </location>
</feature>
<evidence type="ECO:0000256" key="3">
    <source>
        <dbReference type="ARBA" id="ARBA00022801"/>
    </source>
</evidence>
<evidence type="ECO:0000256" key="1">
    <source>
        <dbReference type="ARBA" id="ARBA00005614"/>
    </source>
</evidence>
<evidence type="ECO:0000313" key="11">
    <source>
        <dbReference type="Proteomes" id="UP001527925"/>
    </source>
</evidence>
<evidence type="ECO:0000256" key="6">
    <source>
        <dbReference type="RuleBase" id="RU004168"/>
    </source>
</evidence>
<dbReference type="EMBL" id="JADGIZ020000019">
    <property type="protein sequence ID" value="KAL2916050.1"/>
    <property type="molecule type" value="Genomic_DNA"/>
</dbReference>
<feature type="compositionally biased region" description="Polar residues" evidence="8">
    <location>
        <begin position="130"/>
        <end position="143"/>
    </location>
</feature>
<dbReference type="InterPro" id="IPR017968">
    <property type="entry name" value="Acylphosphatase_CS"/>
</dbReference>
<reference evidence="10 11" key="1">
    <citation type="submission" date="2023-09" db="EMBL/GenBank/DDBJ databases">
        <title>Pangenome analysis of Batrachochytrium dendrobatidis and related Chytrids.</title>
        <authorList>
            <person name="Yacoub M.N."/>
            <person name="Stajich J.E."/>
            <person name="James T.Y."/>
        </authorList>
    </citation>
    <scope>NUCLEOTIDE SEQUENCE [LARGE SCALE GENOMIC DNA]</scope>
    <source>
        <strain evidence="10 11">JEL0888</strain>
    </source>
</reference>
<feature type="compositionally biased region" description="Basic and acidic residues" evidence="8">
    <location>
        <begin position="112"/>
        <end position="127"/>
    </location>
</feature>
<dbReference type="PROSITE" id="PS00151">
    <property type="entry name" value="ACYLPHOSPHATASE_2"/>
    <property type="match status" value="1"/>
</dbReference>
<dbReference type="SUPFAM" id="SSF54975">
    <property type="entry name" value="Acylphosphatase/BLUF domain-like"/>
    <property type="match status" value="1"/>
</dbReference>
<evidence type="ECO:0000256" key="2">
    <source>
        <dbReference type="ARBA" id="ARBA00012150"/>
    </source>
</evidence>
<accession>A0ABR4N950</accession>
<comment type="catalytic activity">
    <reaction evidence="4 5">
        <text>an acyl phosphate + H2O = a carboxylate + phosphate + H(+)</text>
        <dbReference type="Rhea" id="RHEA:14965"/>
        <dbReference type="ChEBI" id="CHEBI:15377"/>
        <dbReference type="ChEBI" id="CHEBI:15378"/>
        <dbReference type="ChEBI" id="CHEBI:29067"/>
        <dbReference type="ChEBI" id="CHEBI:43474"/>
        <dbReference type="ChEBI" id="CHEBI:59918"/>
        <dbReference type="EC" id="3.6.1.7"/>
    </reaction>
</comment>
<dbReference type="PROSITE" id="PS51160">
    <property type="entry name" value="ACYLPHOSPHATASE_3"/>
    <property type="match status" value="1"/>
</dbReference>
<dbReference type="InterPro" id="IPR001792">
    <property type="entry name" value="Acylphosphatase-like_dom"/>
</dbReference>
<evidence type="ECO:0000256" key="8">
    <source>
        <dbReference type="SAM" id="MobiDB-lite"/>
    </source>
</evidence>
<dbReference type="EC" id="3.6.1.7" evidence="2 5"/>
<evidence type="ECO:0000256" key="5">
    <source>
        <dbReference type="PROSITE-ProRule" id="PRU00520"/>
    </source>
</evidence>
<feature type="compositionally biased region" description="Basic and acidic residues" evidence="8">
    <location>
        <begin position="964"/>
        <end position="983"/>
    </location>
</feature>
<feature type="compositionally biased region" description="Basic and acidic residues" evidence="8">
    <location>
        <begin position="762"/>
        <end position="780"/>
    </location>
</feature>
<gene>
    <name evidence="10" type="primary">ACYP1</name>
    <name evidence="10" type="ORF">HK105_204474</name>
</gene>
<feature type="region of interest" description="Disordered" evidence="8">
    <location>
        <begin position="1"/>
        <end position="216"/>
    </location>
</feature>
<feature type="domain" description="Acylphosphatase-like" evidence="9">
    <location>
        <begin position="1038"/>
        <end position="1116"/>
    </location>
</feature>
<dbReference type="GO" id="GO:0003998">
    <property type="term" value="F:acylphosphatase activity"/>
    <property type="evidence" value="ECO:0007669"/>
    <property type="project" value="UniProtKB-EC"/>
</dbReference>
<dbReference type="Pfam" id="PF00708">
    <property type="entry name" value="Acylphosphatase"/>
    <property type="match status" value="1"/>
</dbReference>
<comment type="caution">
    <text evidence="10">The sequence shown here is derived from an EMBL/GenBank/DDBJ whole genome shotgun (WGS) entry which is preliminary data.</text>
</comment>